<evidence type="ECO:0000313" key="4">
    <source>
        <dbReference type="Proteomes" id="UP000248790"/>
    </source>
</evidence>
<protein>
    <submittedName>
        <fullName evidence="3">Sporulation related protein</fullName>
    </submittedName>
</protein>
<name>A0A327WW46_LARAB</name>
<evidence type="ECO:0000256" key="1">
    <source>
        <dbReference type="SAM" id="MobiDB-lite"/>
    </source>
</evidence>
<keyword evidence="4" id="KW-1185">Reference proteome</keyword>
<organism evidence="3 4">
    <name type="scientific">Larkinella arboricola</name>
    <dbReference type="NCBI Taxonomy" id="643671"/>
    <lineage>
        <taxon>Bacteria</taxon>
        <taxon>Pseudomonadati</taxon>
        <taxon>Bacteroidota</taxon>
        <taxon>Cytophagia</taxon>
        <taxon>Cytophagales</taxon>
        <taxon>Spirosomataceae</taxon>
        <taxon>Larkinella</taxon>
    </lineage>
</organism>
<proteinExistence type="predicted"/>
<gene>
    <name evidence="3" type="ORF">LX87_02439</name>
</gene>
<evidence type="ECO:0000259" key="2">
    <source>
        <dbReference type="Pfam" id="PF05036"/>
    </source>
</evidence>
<accession>A0A327WW46</accession>
<dbReference type="Proteomes" id="UP000248790">
    <property type="component" value="Unassembled WGS sequence"/>
</dbReference>
<comment type="caution">
    <text evidence="3">The sequence shown here is derived from an EMBL/GenBank/DDBJ whole genome shotgun (WGS) entry which is preliminary data.</text>
</comment>
<reference evidence="3 4" key="1">
    <citation type="submission" date="2018-06" db="EMBL/GenBank/DDBJ databases">
        <title>Genomic Encyclopedia of Archaeal and Bacterial Type Strains, Phase II (KMG-II): from individual species to whole genera.</title>
        <authorList>
            <person name="Goeker M."/>
        </authorList>
    </citation>
    <scope>NUCLEOTIDE SEQUENCE [LARGE SCALE GENOMIC DNA]</scope>
    <source>
        <strain evidence="3 4">DSM 21851</strain>
    </source>
</reference>
<feature type="domain" description="SPOR" evidence="2">
    <location>
        <begin position="123"/>
        <end position="191"/>
    </location>
</feature>
<dbReference type="Pfam" id="PF05036">
    <property type="entry name" value="SPOR"/>
    <property type="match status" value="1"/>
</dbReference>
<feature type="region of interest" description="Disordered" evidence="1">
    <location>
        <begin position="68"/>
        <end position="90"/>
    </location>
</feature>
<dbReference type="AlphaFoldDB" id="A0A327WW46"/>
<dbReference type="PROSITE" id="PS51257">
    <property type="entry name" value="PROKAR_LIPOPROTEIN"/>
    <property type="match status" value="1"/>
</dbReference>
<sequence>MKAYRDKIQLDNAVILVILMAFSSWMSSCAAIKKVTSGKTAAGSSTSSSADYNSYTYDLSATRPKYTASLPTTTNTAPSAPPARPATEPRRTMPLVEPMHINKKLDAVLDTISVRNHAIRYAQGYRIQIYVGNERTEVDRLKRFTYQNFPELNPYTTYRAPTYRLKVGDFMRRMDAERYLAQLRQQFPSATLLSDRIEIRKSLAVN</sequence>
<dbReference type="GO" id="GO:0042834">
    <property type="term" value="F:peptidoglycan binding"/>
    <property type="evidence" value="ECO:0007669"/>
    <property type="project" value="InterPro"/>
</dbReference>
<dbReference type="InterPro" id="IPR007730">
    <property type="entry name" value="SPOR-like_dom"/>
</dbReference>
<dbReference type="EMBL" id="QLMC01000003">
    <property type="protein sequence ID" value="RAJ97537.1"/>
    <property type="molecule type" value="Genomic_DNA"/>
</dbReference>
<dbReference type="RefSeq" id="WP_211325303.1">
    <property type="nucleotide sequence ID" value="NZ_QLMC01000003.1"/>
</dbReference>
<feature type="compositionally biased region" description="Low complexity" evidence="1">
    <location>
        <begin position="68"/>
        <end position="78"/>
    </location>
</feature>
<evidence type="ECO:0000313" key="3">
    <source>
        <dbReference type="EMBL" id="RAJ97537.1"/>
    </source>
</evidence>